<keyword evidence="7 11" id="KW-0326">Glycosidase</keyword>
<comment type="cofactor">
    <cofactor evidence="11">
        <name>NAD(+)</name>
        <dbReference type="ChEBI" id="CHEBI:57540"/>
    </cofactor>
    <text evidence="11">Binds 1 NAD(+) per subunit.</text>
</comment>
<dbReference type="Gene3D" id="3.90.110.10">
    <property type="entry name" value="Lactate dehydrogenase/glycoside hydrolase, family 4, C-terminal"/>
    <property type="match status" value="1"/>
</dbReference>
<gene>
    <name evidence="13" type="ORF">EDD78_11260</name>
</gene>
<name>A0A9X8UHF7_9FIRM</name>
<feature type="binding site" evidence="9">
    <location>
        <position position="168"/>
    </location>
    <ligand>
        <name>Mn(2+)</name>
        <dbReference type="ChEBI" id="CHEBI:29035"/>
    </ligand>
</feature>
<keyword evidence="9" id="KW-0533">Nickel</keyword>
<dbReference type="GO" id="GO:0046872">
    <property type="term" value="F:metal ion binding"/>
    <property type="evidence" value="ECO:0007669"/>
    <property type="project" value="UniProtKB-KW"/>
</dbReference>
<keyword evidence="9" id="KW-0170">Cobalt</keyword>
<comment type="caution">
    <text evidence="13">The sequence shown here is derived from an EMBL/GenBank/DDBJ whole genome shotgun (WGS) entry which is preliminary data.</text>
</comment>
<evidence type="ECO:0000256" key="4">
    <source>
        <dbReference type="ARBA" id="ARBA00022801"/>
    </source>
</evidence>
<comment type="similarity">
    <text evidence="1 11">Belongs to the glycosyl hydrolase 4 family.</text>
</comment>
<dbReference type="Proteomes" id="UP000294682">
    <property type="component" value="Unassembled WGS sequence"/>
</dbReference>
<keyword evidence="5 11" id="KW-0520">NAD</keyword>
<evidence type="ECO:0000256" key="8">
    <source>
        <dbReference type="PIRSR" id="PIRSR601088-2"/>
    </source>
</evidence>
<evidence type="ECO:0000256" key="3">
    <source>
        <dbReference type="ARBA" id="ARBA00022723"/>
    </source>
</evidence>
<evidence type="ECO:0000256" key="9">
    <source>
        <dbReference type="PIRSR" id="PIRSR601088-3"/>
    </source>
</evidence>
<keyword evidence="3 9" id="KW-0479">Metal-binding</keyword>
<dbReference type="RefSeq" id="WP_079697982.1">
    <property type="nucleotide sequence ID" value="NZ_SLUK01000012.1"/>
</dbReference>
<evidence type="ECO:0000313" key="13">
    <source>
        <dbReference type="EMBL" id="TCL41890.1"/>
    </source>
</evidence>
<dbReference type="InterPro" id="IPR001088">
    <property type="entry name" value="Glyco_hydro_4"/>
</dbReference>
<evidence type="ECO:0000259" key="12">
    <source>
        <dbReference type="Pfam" id="PF11975"/>
    </source>
</evidence>
<evidence type="ECO:0000256" key="6">
    <source>
        <dbReference type="ARBA" id="ARBA00023211"/>
    </source>
</evidence>
<keyword evidence="9" id="KW-0408">Iron</keyword>
<comment type="subunit">
    <text evidence="2">Homotetramer.</text>
</comment>
<protein>
    <submittedName>
        <fullName evidence="13">Alpha-galactosidase</fullName>
    </submittedName>
</protein>
<dbReference type="GO" id="GO:0004553">
    <property type="term" value="F:hydrolase activity, hydrolyzing O-glycosyl compounds"/>
    <property type="evidence" value="ECO:0007669"/>
    <property type="project" value="InterPro"/>
</dbReference>
<dbReference type="OrthoDB" id="9808275at2"/>
<dbReference type="GO" id="GO:0005975">
    <property type="term" value="P:carbohydrate metabolic process"/>
    <property type="evidence" value="ECO:0007669"/>
    <property type="project" value="InterPro"/>
</dbReference>
<dbReference type="Pfam" id="PF02056">
    <property type="entry name" value="Glyco_hydro_4"/>
    <property type="match status" value="1"/>
</dbReference>
<dbReference type="EMBL" id="SLUK01000012">
    <property type="protein sequence ID" value="TCL41890.1"/>
    <property type="molecule type" value="Genomic_DNA"/>
</dbReference>
<evidence type="ECO:0000256" key="5">
    <source>
        <dbReference type="ARBA" id="ARBA00023027"/>
    </source>
</evidence>
<dbReference type="SUPFAM" id="SSF56327">
    <property type="entry name" value="LDH C-terminal domain-like"/>
    <property type="match status" value="1"/>
</dbReference>
<evidence type="ECO:0000256" key="1">
    <source>
        <dbReference type="ARBA" id="ARBA00010141"/>
    </source>
</evidence>
<dbReference type="PANTHER" id="PTHR32092">
    <property type="entry name" value="6-PHOSPHO-BETA-GLUCOSIDASE-RELATED"/>
    <property type="match status" value="1"/>
</dbReference>
<evidence type="ECO:0000256" key="7">
    <source>
        <dbReference type="ARBA" id="ARBA00023295"/>
    </source>
</evidence>
<accession>A0A9X8UHF7</accession>
<dbReference type="GO" id="GO:0016616">
    <property type="term" value="F:oxidoreductase activity, acting on the CH-OH group of donors, NAD or NADP as acceptor"/>
    <property type="evidence" value="ECO:0007669"/>
    <property type="project" value="InterPro"/>
</dbReference>
<evidence type="ECO:0000313" key="14">
    <source>
        <dbReference type="Proteomes" id="UP000294682"/>
    </source>
</evidence>
<keyword evidence="14" id="KW-1185">Reference proteome</keyword>
<keyword evidence="6 9" id="KW-0464">Manganese</keyword>
<feature type="binding site" evidence="9">
    <location>
        <position position="198"/>
    </location>
    <ligand>
        <name>Mn(2+)</name>
        <dbReference type="ChEBI" id="CHEBI:29035"/>
    </ligand>
</feature>
<organism evidence="13 14">
    <name type="scientific">Harryflintia acetispora</name>
    <dbReference type="NCBI Taxonomy" id="1849041"/>
    <lineage>
        <taxon>Bacteria</taxon>
        <taxon>Bacillati</taxon>
        <taxon>Bacillota</taxon>
        <taxon>Clostridia</taxon>
        <taxon>Eubacteriales</taxon>
        <taxon>Oscillospiraceae</taxon>
        <taxon>Harryflintia</taxon>
    </lineage>
</organism>
<dbReference type="SUPFAM" id="SSF51735">
    <property type="entry name" value="NAD(P)-binding Rossmann-fold domains"/>
    <property type="match status" value="1"/>
</dbReference>
<sequence length="433" mass="48513">MRRKIVLVGAGSAVFTKGLLLDIIERRDEQWSVGLVDTDPVALDVIDKLSRKMVEQKGADIELSASVDRRDILPGADYVVSTIGVGGRRAWEQDVFIPRKYGVYQPVGDTVGPGGLSRAMRMIPQLCDIARDIKIICPDALFLNYANPMTMNCMAIRRETGVPVIGLCHGVNNGLGRISRFMGLRKEDISFTACGLNHMVFLYQMRKDAKDLFPYFVEMLDKVPVEERQIGPLTENFVRENHSYVVSDDRHYSEFVPETTLRGAYRGGELGVKYYSFEGTIREGDEEFEEHRRYAYSAEALPESFFERESGEHEQLMDIIGAMIYDRPGIFYVNLPNCGAVAGLPDETVVERPALISGSGIQPLQLPDFPVTLLPRLARFATIYEMAVRAALEGDRGLLLGAMCEASAISDKETVRKMMEELLAAQKEYLPQF</sequence>
<dbReference type="PANTHER" id="PTHR32092:SF6">
    <property type="entry name" value="ALPHA-GALACTOSIDASE"/>
    <property type="match status" value="1"/>
</dbReference>
<dbReference type="InterPro" id="IPR022616">
    <property type="entry name" value="Glyco_hydro_4_C"/>
</dbReference>
<evidence type="ECO:0000256" key="11">
    <source>
        <dbReference type="RuleBase" id="RU361152"/>
    </source>
</evidence>
<dbReference type="InterPro" id="IPR036291">
    <property type="entry name" value="NAD(P)-bd_dom_sf"/>
</dbReference>
<dbReference type="Pfam" id="PF11975">
    <property type="entry name" value="Glyco_hydro_4C"/>
    <property type="match status" value="1"/>
</dbReference>
<feature type="site" description="Increases basicity of active site Tyr" evidence="10">
    <location>
        <position position="109"/>
    </location>
</feature>
<dbReference type="AlphaFoldDB" id="A0A9X8UHF7"/>
<reference evidence="13 14" key="1">
    <citation type="submission" date="2019-03" db="EMBL/GenBank/DDBJ databases">
        <title>Genomic Encyclopedia of Type Strains, Phase IV (KMG-IV): sequencing the most valuable type-strain genomes for metagenomic binning, comparative biology and taxonomic classification.</title>
        <authorList>
            <person name="Goeker M."/>
        </authorList>
    </citation>
    <scope>NUCLEOTIDE SEQUENCE [LARGE SCALE GENOMIC DNA]</scope>
    <source>
        <strain evidence="13 14">DSM 100433</strain>
    </source>
</reference>
<evidence type="ECO:0000256" key="2">
    <source>
        <dbReference type="ARBA" id="ARBA00011881"/>
    </source>
</evidence>
<dbReference type="InterPro" id="IPR015955">
    <property type="entry name" value="Lactate_DH/Glyco_Ohase_4_C"/>
</dbReference>
<feature type="domain" description="Glycosyl hydrolase family 4 C-terminal" evidence="12">
    <location>
        <begin position="194"/>
        <end position="403"/>
    </location>
</feature>
<feature type="binding site" evidence="8">
    <location>
        <position position="147"/>
    </location>
    <ligand>
        <name>substrate</name>
    </ligand>
</feature>
<dbReference type="PRINTS" id="PR00732">
    <property type="entry name" value="GLHYDRLASE4"/>
</dbReference>
<dbReference type="Gene3D" id="3.40.50.720">
    <property type="entry name" value="NAD(P)-binding Rossmann-like Domain"/>
    <property type="match status" value="1"/>
</dbReference>
<evidence type="ECO:0000256" key="10">
    <source>
        <dbReference type="PIRSR" id="PIRSR601088-4"/>
    </source>
</evidence>
<proteinExistence type="inferred from homology"/>
<keyword evidence="4 11" id="KW-0378">Hydrolase</keyword>